<name>A0AAV4SV87_9ARAC</name>
<sequence length="133" mass="15311">MGHLVSTGLLYENLSLSLTYLPHNAGKRYFPEEGIYPALIWEKVIQAAPWWMSLNGSFLWQENANLPYGLSNQASGLWQTLVVLMELSLKTQMSEVRKSRATQNRVGIVLRDPISHFKYDHKPLETQMFKSRT</sequence>
<accession>A0AAV4SV87</accession>
<evidence type="ECO:0000313" key="1">
    <source>
        <dbReference type="EMBL" id="GIY37690.1"/>
    </source>
</evidence>
<evidence type="ECO:0000313" key="2">
    <source>
        <dbReference type="Proteomes" id="UP001054837"/>
    </source>
</evidence>
<reference evidence="1 2" key="1">
    <citation type="submission" date="2021-06" db="EMBL/GenBank/DDBJ databases">
        <title>Caerostris darwini draft genome.</title>
        <authorList>
            <person name="Kono N."/>
            <person name="Arakawa K."/>
        </authorList>
    </citation>
    <scope>NUCLEOTIDE SEQUENCE [LARGE SCALE GENOMIC DNA]</scope>
</reference>
<proteinExistence type="predicted"/>
<organism evidence="1 2">
    <name type="scientific">Caerostris darwini</name>
    <dbReference type="NCBI Taxonomy" id="1538125"/>
    <lineage>
        <taxon>Eukaryota</taxon>
        <taxon>Metazoa</taxon>
        <taxon>Ecdysozoa</taxon>
        <taxon>Arthropoda</taxon>
        <taxon>Chelicerata</taxon>
        <taxon>Arachnida</taxon>
        <taxon>Araneae</taxon>
        <taxon>Araneomorphae</taxon>
        <taxon>Entelegynae</taxon>
        <taxon>Araneoidea</taxon>
        <taxon>Araneidae</taxon>
        <taxon>Caerostris</taxon>
    </lineage>
</organism>
<dbReference type="AlphaFoldDB" id="A0AAV4SV87"/>
<comment type="caution">
    <text evidence="1">The sequence shown here is derived from an EMBL/GenBank/DDBJ whole genome shotgun (WGS) entry which is preliminary data.</text>
</comment>
<protein>
    <submittedName>
        <fullName evidence="1">Uncharacterized protein</fullName>
    </submittedName>
</protein>
<gene>
    <name evidence="1" type="ORF">CDAR_431631</name>
</gene>
<keyword evidence="2" id="KW-1185">Reference proteome</keyword>
<dbReference type="Proteomes" id="UP001054837">
    <property type="component" value="Unassembled WGS sequence"/>
</dbReference>
<dbReference type="EMBL" id="BPLQ01008493">
    <property type="protein sequence ID" value="GIY37690.1"/>
    <property type="molecule type" value="Genomic_DNA"/>
</dbReference>